<gene>
    <name evidence="1" type="ORF">KPL71_007920</name>
</gene>
<sequence>MEKGVCGLITSEEKSDSLYPMYFGVSCAFFALRMLSVAETKDDKWSELHDKMLRGSAQLLGLLVWRVQRDGANGEKCKLSQKLDAAEREIEELKKLRHEDAKANEKVVGIFAAQEQSWFSERKQLRQQIGALINELRVLDKKKDESTSELNEKLKDMELLVRSKDRVLEEDEQKRKELEEKITIAEKIAEELRENAKQEAQEHSNEIRKHKTAFIELVSNQRQLEAELGRAHRQVEARKEELDLVLEQKEESVSFAQKLSLEIVKMRKDLDQKDKILSAMLRKSKSDTAEKQMLLKEVKISKAKRRQAELETERWKAASQSRHERHSLRSMFVSQANSRLAASSGAKGKTRSSATVECEHIELKKDSDVFSPLSDYYSAEGNEEQADGKRLEGWVRLEAEKYAAVIEKRHHLELEAFAEQMRLKDEKLEGYRWRLLSMEIESKRLQSHVEGLNHETSQLRHDNMKLEALLFEREEELHSLKEQFISQLKSFSCQNNILTSSLHDPALTHDAIWSKDKSVKRRPKEKEKETETSSVEMAQGKGIDIEEKTPSSKESKNVKLVQSPEKENDASVDSPIQEEKMSLVEVDTVEKVASSSQSPSNTNNSPWRMDLHALGVSYKLKRLKQQLLMLERFTGKSGEDTESNDDGIKGLLSLISLLNKQVGRYQSLQGKIDDICKRLHETGPEISPEDSSTAKRRGDTKTLEHFLEETFQLQRYIVSTGQKLMEVQSKIASGFVEFTEELDKFACFDKKRFADSLRTLFQEVQRGLEVRIARIIGDLGGTLACEGMIHLRRRPASPMSTTSHLPSHSHGLELYVEQIEIRPVLCPVVLLLGQLVTCLSSQKEAVDSTKCKSPSEFDALLECC</sequence>
<reference evidence="2" key="1">
    <citation type="journal article" date="2023" name="Hortic. Res.">
        <title>A chromosome-level phased genome enabling allele-level studies in sweet orange: a case study on citrus Huanglongbing tolerance.</title>
        <authorList>
            <person name="Wu B."/>
            <person name="Yu Q."/>
            <person name="Deng Z."/>
            <person name="Duan Y."/>
            <person name="Luo F."/>
            <person name="Gmitter F. Jr."/>
        </authorList>
    </citation>
    <scope>NUCLEOTIDE SEQUENCE [LARGE SCALE GENOMIC DNA]</scope>
    <source>
        <strain evidence="2">cv. Valencia</strain>
    </source>
</reference>
<dbReference type="Proteomes" id="UP000829398">
    <property type="component" value="Chromosome 3"/>
</dbReference>
<accession>A0ACB8M3E8</accession>
<proteinExistence type="predicted"/>
<evidence type="ECO:0000313" key="1">
    <source>
        <dbReference type="EMBL" id="KAH9780028.1"/>
    </source>
</evidence>
<comment type="caution">
    <text evidence="1">The sequence shown here is derived from an EMBL/GenBank/DDBJ whole genome shotgun (WGS) entry which is preliminary data.</text>
</comment>
<name>A0ACB8M3E8_CITSI</name>
<protein>
    <submittedName>
        <fullName evidence="1">Ribonuclease P protein subunit P38-like protein</fullName>
    </submittedName>
</protein>
<dbReference type="EMBL" id="CM039172">
    <property type="protein sequence ID" value="KAH9780028.1"/>
    <property type="molecule type" value="Genomic_DNA"/>
</dbReference>
<keyword evidence="2" id="KW-1185">Reference proteome</keyword>
<organism evidence="1 2">
    <name type="scientific">Citrus sinensis</name>
    <name type="common">Sweet orange</name>
    <name type="synonym">Citrus aurantium var. sinensis</name>
    <dbReference type="NCBI Taxonomy" id="2711"/>
    <lineage>
        <taxon>Eukaryota</taxon>
        <taxon>Viridiplantae</taxon>
        <taxon>Streptophyta</taxon>
        <taxon>Embryophyta</taxon>
        <taxon>Tracheophyta</taxon>
        <taxon>Spermatophyta</taxon>
        <taxon>Magnoliopsida</taxon>
        <taxon>eudicotyledons</taxon>
        <taxon>Gunneridae</taxon>
        <taxon>Pentapetalae</taxon>
        <taxon>rosids</taxon>
        <taxon>malvids</taxon>
        <taxon>Sapindales</taxon>
        <taxon>Rutaceae</taxon>
        <taxon>Aurantioideae</taxon>
        <taxon>Citrus</taxon>
    </lineage>
</organism>
<evidence type="ECO:0000313" key="2">
    <source>
        <dbReference type="Proteomes" id="UP000829398"/>
    </source>
</evidence>